<protein>
    <submittedName>
        <fullName evidence="1">Uncharacterized protein</fullName>
    </submittedName>
</protein>
<evidence type="ECO:0000313" key="1">
    <source>
        <dbReference type="EMBL" id="CUN72767.1"/>
    </source>
</evidence>
<reference evidence="1 2" key="1">
    <citation type="submission" date="2015-09" db="EMBL/GenBank/DDBJ databases">
        <authorList>
            <consortium name="Pathogen Informatics"/>
        </authorList>
    </citation>
    <scope>NUCLEOTIDE SEQUENCE [LARGE SCALE GENOMIC DNA]</scope>
    <source>
        <strain evidence="1 2">2789STDY5834856</strain>
    </source>
</reference>
<organism evidence="1 2">
    <name type="scientific">Clostridium disporicum</name>
    <dbReference type="NCBI Taxonomy" id="84024"/>
    <lineage>
        <taxon>Bacteria</taxon>
        <taxon>Bacillati</taxon>
        <taxon>Bacillota</taxon>
        <taxon>Clostridia</taxon>
        <taxon>Eubacteriales</taxon>
        <taxon>Clostridiaceae</taxon>
        <taxon>Clostridium</taxon>
    </lineage>
</organism>
<dbReference type="EMBL" id="CYZX01000002">
    <property type="protein sequence ID" value="CUN72767.1"/>
    <property type="molecule type" value="Genomic_DNA"/>
</dbReference>
<accession>A0A173ZA12</accession>
<gene>
    <name evidence="1" type="ORF">ERS852471_00418</name>
</gene>
<dbReference type="RefSeq" id="WP_055263427.1">
    <property type="nucleotide sequence ID" value="NZ_CABIXQ010000002.1"/>
</dbReference>
<name>A0A173ZA12_9CLOT</name>
<evidence type="ECO:0000313" key="2">
    <source>
        <dbReference type="Proteomes" id="UP000095594"/>
    </source>
</evidence>
<sequence length="121" mass="14561">MIINKLLLSRKEVNTFLEVIGDSMINHEFVKYFLDIDKDRLIKYNLFFNKIEDAFENEDISTIEIELSLDVNKELKYIVYNYIKRNIAKIYKEEISEIMDIIESLDSVRVTEIDDMMTYRM</sequence>
<dbReference type="AlphaFoldDB" id="A0A173ZA12"/>
<dbReference type="Proteomes" id="UP000095594">
    <property type="component" value="Unassembled WGS sequence"/>
</dbReference>
<proteinExistence type="predicted"/>
<dbReference type="OrthoDB" id="9963170at2"/>